<proteinExistence type="inferred from homology"/>
<accession>A0A1S1C4I1</accession>
<reference evidence="10 14" key="4">
    <citation type="submission" date="2017-08" db="EMBL/GenBank/DDBJ databases">
        <authorList>
            <person name="Feschi L."/>
            <person name="Jeukens J."/>
            <person name="Emond-Rheault J.-G."/>
            <person name="Kukavica-Ibrulj I."/>
            <person name="Boyle B."/>
            <person name="Levesque R.C."/>
        </authorList>
    </citation>
    <scope>NUCLEOTIDE SEQUENCE [LARGE SCALE GENOMIC DNA]</scope>
    <source>
        <strain evidence="10 14">PA-W36</strain>
    </source>
</reference>
<evidence type="ECO:0000313" key="13">
    <source>
        <dbReference type="Proteomes" id="UP000194857"/>
    </source>
</evidence>
<dbReference type="FunFam" id="3.40.190.290:FF:000001">
    <property type="entry name" value="Transcriptional regulator, LysR family"/>
    <property type="match status" value="1"/>
</dbReference>
<reference evidence="6" key="1">
    <citation type="submission" date="2015-06" db="EMBL/GenBank/DDBJ databases">
        <authorList>
            <person name="Radhakrishnan R."/>
            <person name="Underwood A."/>
            <person name="Al-Shahib A."/>
        </authorList>
    </citation>
    <scope>NUCLEOTIDE SEQUENCE</scope>
    <source>
        <strain evidence="6">P19_London_7_VIM_2_05_10</strain>
    </source>
</reference>
<dbReference type="RefSeq" id="WP_003082475.1">
    <property type="nucleotide sequence ID" value="NZ_AP014622.1"/>
</dbReference>
<dbReference type="GO" id="GO:0006351">
    <property type="term" value="P:DNA-templated transcription"/>
    <property type="evidence" value="ECO:0007669"/>
    <property type="project" value="TreeGrafter"/>
</dbReference>
<evidence type="ECO:0000313" key="14">
    <source>
        <dbReference type="Proteomes" id="UP000284767"/>
    </source>
</evidence>
<dbReference type="Proteomes" id="UP000194857">
    <property type="component" value="Unassembled WGS sequence"/>
</dbReference>
<dbReference type="GO" id="GO:0043565">
    <property type="term" value="F:sequence-specific DNA binding"/>
    <property type="evidence" value="ECO:0007669"/>
    <property type="project" value="TreeGrafter"/>
</dbReference>
<dbReference type="Gene3D" id="3.40.190.290">
    <property type="match status" value="1"/>
</dbReference>
<comment type="similarity">
    <text evidence="1">Belongs to the LysR transcriptional regulatory family.</text>
</comment>
<dbReference type="Proteomes" id="UP000284767">
    <property type="component" value="Unassembled WGS sequence"/>
</dbReference>
<keyword evidence="3" id="KW-0238">DNA-binding</keyword>
<dbReference type="GO" id="GO:0003700">
    <property type="term" value="F:DNA-binding transcription factor activity"/>
    <property type="evidence" value="ECO:0007669"/>
    <property type="project" value="InterPro"/>
</dbReference>
<evidence type="ECO:0000313" key="8">
    <source>
        <dbReference type="EMBL" id="MZZ11798.1"/>
    </source>
</evidence>
<evidence type="ECO:0000313" key="12">
    <source>
        <dbReference type="Proteomes" id="UP000045039"/>
    </source>
</evidence>
<reference evidence="8" key="7">
    <citation type="submission" date="2020-01" db="EMBL/GenBank/DDBJ databases">
        <title>Bacteria Cultured from War Wounds Associated with the Conflict in Eastern Ukraine.</title>
        <authorList>
            <person name="Snesrud E."/>
            <person name="Galac M.R."/>
            <person name="Mc Gann P."/>
            <person name="Valentine K."/>
            <person name="Viacheslav K."/>
        </authorList>
    </citation>
    <scope>NUCLEOTIDE SEQUENCE</scope>
    <source>
        <strain evidence="8">VNMU148</strain>
    </source>
</reference>
<dbReference type="Proteomes" id="UP001297540">
    <property type="component" value="Chromosome"/>
</dbReference>
<dbReference type="PANTHER" id="PTHR30537">
    <property type="entry name" value="HTH-TYPE TRANSCRIPTIONAL REGULATOR"/>
    <property type="match status" value="1"/>
</dbReference>
<dbReference type="EMBL" id="NFFZ01000003">
    <property type="protein sequence ID" value="OTI64019.1"/>
    <property type="molecule type" value="Genomic_DNA"/>
</dbReference>
<dbReference type="PROSITE" id="PS50931">
    <property type="entry name" value="HTH_LYSR"/>
    <property type="match status" value="1"/>
</dbReference>
<reference evidence="12" key="2">
    <citation type="submission" date="2015-06" db="EMBL/GenBank/DDBJ databases">
        <authorList>
            <person name="Radhakrishnan Rajesh"/>
            <person name="Underwood Anthony"/>
            <person name="Al-Shahib Ali"/>
        </authorList>
    </citation>
    <scope>NUCLEOTIDE SEQUENCE [LARGE SCALE GENOMIC DNA]</scope>
    <source>
        <strain evidence="12">P19_London_7_VIM_2_05_10</strain>
    </source>
</reference>
<dbReference type="Gene3D" id="1.10.10.10">
    <property type="entry name" value="Winged helix-like DNA-binding domain superfamily/Winged helix DNA-binding domain"/>
    <property type="match status" value="1"/>
</dbReference>
<evidence type="ECO:0000313" key="11">
    <source>
        <dbReference type="EMBL" id="WOS75723.1"/>
    </source>
</evidence>
<evidence type="ECO:0000313" key="9">
    <source>
        <dbReference type="EMBL" id="OTI64019.1"/>
    </source>
</evidence>
<dbReference type="InterPro" id="IPR005119">
    <property type="entry name" value="LysR_subst-bd"/>
</dbReference>
<evidence type="ECO:0000313" key="15">
    <source>
        <dbReference type="Proteomes" id="UP000433532"/>
    </source>
</evidence>
<evidence type="ECO:0000313" key="6">
    <source>
        <dbReference type="EMBL" id="CRO64070.1"/>
    </source>
</evidence>
<dbReference type="OMA" id="DCLPYGH"/>
<dbReference type="Pfam" id="PF00126">
    <property type="entry name" value="HTH_1"/>
    <property type="match status" value="1"/>
</dbReference>
<dbReference type="AlphaFoldDB" id="A0A072ZKH7"/>
<dbReference type="SMR" id="A0A072ZKH7"/>
<dbReference type="EMBL" id="CVVU01000122">
    <property type="protein sequence ID" value="CRO64070.1"/>
    <property type="molecule type" value="Genomic_DNA"/>
</dbReference>
<dbReference type="SUPFAM" id="SSF53850">
    <property type="entry name" value="Periplasmic binding protein-like II"/>
    <property type="match status" value="1"/>
</dbReference>
<dbReference type="Proteomes" id="UP000045039">
    <property type="component" value="Unassembled WGS sequence"/>
</dbReference>
<dbReference type="Proteomes" id="UP000644192">
    <property type="component" value="Unassembled WGS sequence"/>
</dbReference>
<reference evidence="11" key="9">
    <citation type="submission" date="2023-10" db="EMBL/GenBank/DDBJ databases">
        <title>Pathogen: clinical or host-associated sample.</title>
        <authorList>
            <person name="Hergert J."/>
            <person name="Casey R."/>
            <person name="Wagner J."/>
            <person name="Young E.L."/>
            <person name="Oakeson K.F."/>
        </authorList>
    </citation>
    <scope>NUCLEOTIDE SEQUENCE</scope>
    <source>
        <strain evidence="11">2021CK-01020</strain>
    </source>
</reference>
<gene>
    <name evidence="6" type="primary">dmlR_12</name>
    <name evidence="9" type="ORF">CAZ10_07325</name>
    <name evidence="7" type="ORF">GNQ48_03560</name>
    <name evidence="8" type="ORF">GUL26_06040</name>
    <name evidence="10" type="ORF">IPC1295_30220</name>
    <name evidence="11" type="ORF">L4V69_24825</name>
    <name evidence="6" type="ORF">PAERUG_P19_London_7_VIM_2_05_10_02157</name>
</gene>
<evidence type="ECO:0000256" key="1">
    <source>
        <dbReference type="ARBA" id="ARBA00009437"/>
    </source>
</evidence>
<dbReference type="InterPro" id="IPR058163">
    <property type="entry name" value="LysR-type_TF_proteobact-type"/>
</dbReference>
<reference evidence="11" key="8">
    <citation type="submission" date="2023-06" db="EMBL/GenBank/DDBJ databases">
        <authorList>
            <consortium name="Clinical and Environmental Microbiology Branch: Whole genome sequencing antimicrobial resistance pathogens in the healthcare setting"/>
        </authorList>
    </citation>
    <scope>NUCLEOTIDE SEQUENCE</scope>
    <source>
        <strain evidence="11">2021CK-01020</strain>
    </source>
</reference>
<sequence>MSLRLEDIQAFLNVVELGSISAAAERMSLSKSVISKRVSDLERHLGVRLLYRSTRNVEPTEAGGFFYKSAKASLQDLNNAAESVALRENDLCGELRVMAPMSFGTLWLGPLVMEFMARNPRLEVVLQLDDRIVDFEKEGYDLAIRITRLQDSSLIARQLGTSRRVVCCSPEYLERHGPLQRIEDILCHPCIGYSHNTPSQLWSFEPRVAGEPARMITPRGRFNTNNGQTMRDAAVRGLGLAMLPLFIAAEDLAAGRLVEALPQERPLDDLIYAMYSRAATLSPKVKLFVQFLQQALGSPPWGVR</sequence>
<evidence type="ECO:0000256" key="3">
    <source>
        <dbReference type="ARBA" id="ARBA00023125"/>
    </source>
</evidence>
<dbReference type="InterPro" id="IPR000847">
    <property type="entry name" value="LysR_HTH_N"/>
</dbReference>
<dbReference type="Proteomes" id="UP000433532">
    <property type="component" value="Unassembled WGS sequence"/>
</dbReference>
<dbReference type="SUPFAM" id="SSF46785">
    <property type="entry name" value="Winged helix' DNA-binding domain"/>
    <property type="match status" value="1"/>
</dbReference>
<dbReference type="FunFam" id="1.10.10.10:FF:000396">
    <property type="entry name" value="LysR family transcriptional regulator"/>
    <property type="match status" value="1"/>
</dbReference>
<name>A0A072ZKH7_PSEAI</name>
<protein>
    <submittedName>
        <fullName evidence="6 9">Transcriptional regulator</fullName>
    </submittedName>
    <submittedName>
        <fullName evidence="7">LysR family transcriptional regulator</fullName>
    </submittedName>
</protein>
<keyword evidence="2" id="KW-0805">Transcription regulation</keyword>
<evidence type="ECO:0000256" key="2">
    <source>
        <dbReference type="ARBA" id="ARBA00023015"/>
    </source>
</evidence>
<dbReference type="InterPro" id="IPR036388">
    <property type="entry name" value="WH-like_DNA-bd_sf"/>
</dbReference>
<dbReference type="EMBL" id="WOAD01000001">
    <property type="protein sequence ID" value="MUI34070.1"/>
    <property type="molecule type" value="Genomic_DNA"/>
</dbReference>
<dbReference type="EMBL" id="WXZT01000003">
    <property type="protein sequence ID" value="MZZ11798.1"/>
    <property type="molecule type" value="Genomic_DNA"/>
</dbReference>
<dbReference type="InterPro" id="IPR036390">
    <property type="entry name" value="WH_DNA-bd_sf"/>
</dbReference>
<accession>A0A072ZKH7</accession>
<organism evidence="9 13">
    <name type="scientific">Pseudomonas aeruginosa</name>
    <dbReference type="NCBI Taxonomy" id="287"/>
    <lineage>
        <taxon>Bacteria</taxon>
        <taxon>Pseudomonadati</taxon>
        <taxon>Pseudomonadota</taxon>
        <taxon>Gammaproteobacteria</taxon>
        <taxon>Pseudomonadales</taxon>
        <taxon>Pseudomonadaceae</taxon>
        <taxon>Pseudomonas</taxon>
    </lineage>
</organism>
<evidence type="ECO:0000259" key="5">
    <source>
        <dbReference type="PROSITE" id="PS50931"/>
    </source>
</evidence>
<reference evidence="7 15" key="6">
    <citation type="submission" date="2019-11" db="EMBL/GenBank/DDBJ databases">
        <title>Genomes of ocular Pseudomonas aeruginosa isolates.</title>
        <authorList>
            <person name="Khan M."/>
            <person name="Rice S.A."/>
            <person name="Willcox M.D.P."/>
            <person name="Stapleton F."/>
        </authorList>
    </citation>
    <scope>NUCLEOTIDE SEQUENCE [LARGE SCALE GENOMIC DNA]</scope>
    <source>
        <strain evidence="7 15">PA221</strain>
    </source>
</reference>
<reference evidence="9 13" key="3">
    <citation type="submission" date="2017-05" db="EMBL/GenBank/DDBJ databases">
        <authorList>
            <person name="Song R."/>
            <person name="Chenine A.L."/>
            <person name="Ruprecht R.M."/>
        </authorList>
    </citation>
    <scope>NUCLEOTIDE SEQUENCE [LARGE SCALE GENOMIC DNA]</scope>
    <source>
        <strain evidence="9 13">S567_C10_BS</strain>
    </source>
</reference>
<dbReference type="EMBL" id="CP136986">
    <property type="protein sequence ID" value="WOS75723.1"/>
    <property type="molecule type" value="Genomic_DNA"/>
</dbReference>
<evidence type="ECO:0000256" key="4">
    <source>
        <dbReference type="ARBA" id="ARBA00023163"/>
    </source>
</evidence>
<feature type="domain" description="HTH lysR-type" evidence="5">
    <location>
        <begin position="1"/>
        <end position="60"/>
    </location>
</feature>
<reference evidence="10 14" key="5">
    <citation type="submission" date="2019-01" db="EMBL/GenBank/DDBJ databases">
        <title>The Pseudomonas aeruginosa pan-genome provides new insights on its population structure, horizontal gene transfer and pathogenicity.</title>
        <authorList>
            <person name="Freschi L."/>
            <person name="Vincent A.T."/>
            <person name="Jeukens J."/>
            <person name="Emond-Rheault J.-G."/>
            <person name="Kukavica-Ibrulj I."/>
            <person name="Dupont M.-J."/>
            <person name="Charette S.J."/>
            <person name="Boyle B."/>
            <person name="Levesque R.C."/>
        </authorList>
    </citation>
    <scope>NUCLEOTIDE SEQUENCE [LARGE SCALE GENOMIC DNA]</scope>
    <source>
        <strain evidence="10 14">PA-W36</strain>
    </source>
</reference>
<dbReference type="KEGG" id="paeb:NCGM1900_1383"/>
<dbReference type="CDD" id="cd08422">
    <property type="entry name" value="PBP2_CrgA_like"/>
    <property type="match status" value="1"/>
</dbReference>
<dbReference type="PANTHER" id="PTHR30537:SF81">
    <property type="entry name" value="TRANSCRIPTIONAL REGULATOR-RELATED"/>
    <property type="match status" value="1"/>
</dbReference>
<evidence type="ECO:0000313" key="10">
    <source>
        <dbReference type="EMBL" id="RPM04700.1"/>
    </source>
</evidence>
<evidence type="ECO:0000313" key="7">
    <source>
        <dbReference type="EMBL" id="MUI34070.1"/>
    </source>
</evidence>
<keyword evidence="4" id="KW-0804">Transcription</keyword>
<dbReference type="Pfam" id="PF03466">
    <property type="entry name" value="LysR_substrate"/>
    <property type="match status" value="1"/>
</dbReference>
<dbReference type="EMBL" id="NSNE01000027">
    <property type="protein sequence ID" value="RPM04700.1"/>
    <property type="molecule type" value="Genomic_DNA"/>
</dbReference>